<dbReference type="HAMAP" id="MF_02065">
    <property type="entry name" value="MltG"/>
    <property type="match status" value="1"/>
</dbReference>
<dbReference type="EC" id="4.2.2.29" evidence="7"/>
<dbReference type="NCBIfam" id="TIGR00247">
    <property type="entry name" value="endolytic transglycosylase MltG"/>
    <property type="match status" value="1"/>
</dbReference>
<evidence type="ECO:0000256" key="6">
    <source>
        <dbReference type="ARBA" id="ARBA00023316"/>
    </source>
</evidence>
<protein>
    <recommendedName>
        <fullName evidence="7">Endolytic murein transglycosylase</fullName>
        <ecNumber evidence="7">4.2.2.29</ecNumber>
    </recommendedName>
    <alternativeName>
        <fullName evidence="7">Peptidoglycan lytic transglycosylase</fullName>
    </alternativeName>
    <alternativeName>
        <fullName evidence="7">Peptidoglycan polymerization terminase</fullName>
    </alternativeName>
</protein>
<evidence type="ECO:0000256" key="4">
    <source>
        <dbReference type="ARBA" id="ARBA00023136"/>
    </source>
</evidence>
<evidence type="ECO:0000256" key="2">
    <source>
        <dbReference type="ARBA" id="ARBA00022692"/>
    </source>
</evidence>
<keyword evidence="4 7" id="KW-0472">Membrane</keyword>
<comment type="function">
    <text evidence="7">Functions as a peptidoglycan terminase that cleaves nascent peptidoglycan strands endolytically to terminate their elongation.</text>
</comment>
<keyword evidence="5 7" id="KW-0456">Lyase</keyword>
<comment type="catalytic activity">
    <reaction evidence="7">
        <text>a peptidoglycan chain = a peptidoglycan chain with N-acetyl-1,6-anhydromuramyl-[peptide] at the reducing end + a peptidoglycan chain with N-acetylglucosamine at the non-reducing end.</text>
        <dbReference type="EC" id="4.2.2.29"/>
    </reaction>
</comment>
<dbReference type="PANTHER" id="PTHR30518:SF2">
    <property type="entry name" value="ENDOLYTIC MUREIN TRANSGLYCOSYLASE"/>
    <property type="match status" value="1"/>
</dbReference>
<proteinExistence type="inferred from homology"/>
<dbReference type="CDD" id="cd08010">
    <property type="entry name" value="MltG_like"/>
    <property type="match status" value="1"/>
</dbReference>
<gene>
    <name evidence="7 8" type="primary">mltG</name>
    <name evidence="8" type="ORF">Leucomu_07270</name>
</gene>
<dbReference type="RefSeq" id="WP_128386806.1">
    <property type="nucleotide sequence ID" value="NZ_CP035037.1"/>
</dbReference>
<dbReference type="Gene3D" id="3.30.160.60">
    <property type="entry name" value="Classic Zinc Finger"/>
    <property type="match status" value="1"/>
</dbReference>
<comment type="similarity">
    <text evidence="7">Belongs to the transglycosylase MltG family.</text>
</comment>
<organism evidence="8 9">
    <name type="scientific">Leucobacter muris</name>
    <dbReference type="NCBI Taxonomy" id="1935379"/>
    <lineage>
        <taxon>Bacteria</taxon>
        <taxon>Bacillati</taxon>
        <taxon>Actinomycetota</taxon>
        <taxon>Actinomycetes</taxon>
        <taxon>Micrococcales</taxon>
        <taxon>Microbacteriaceae</taxon>
        <taxon>Leucobacter</taxon>
    </lineage>
</organism>
<dbReference type="Gene3D" id="3.30.1490.480">
    <property type="entry name" value="Endolytic murein transglycosylase"/>
    <property type="match status" value="1"/>
</dbReference>
<evidence type="ECO:0000256" key="5">
    <source>
        <dbReference type="ARBA" id="ARBA00023239"/>
    </source>
</evidence>
<dbReference type="EMBL" id="CP035037">
    <property type="protein sequence ID" value="QAB17743.1"/>
    <property type="molecule type" value="Genomic_DNA"/>
</dbReference>
<keyword evidence="6 7" id="KW-0961">Cell wall biogenesis/degradation</keyword>
<keyword evidence="9" id="KW-1185">Reference proteome</keyword>
<accession>A0ABX5QFH6</accession>
<sequence>MNARTREDARRTGRRVLISLLVALLLLGGLAGAGAYLWSHYGEQVSLAMGWTTNDYDDSDQGDEVSVTVRAGEIGSDISASLEEAGVVKTSDAFTELLLAQQPQVEFQPGIYTLRERMSSQAALDAMQDPANLRQLSATIPEGLTIEGTLERLSQGSGIPYEEFAAAAVDPTVFGLSEGVPSLEGWLFPATYEFQPEMTAHDIIALLVSHQVQVLDEFGVPEADRERVLTVASIVQREGRDDDFSKISQVIYKRLEIDMALGMDSTAQYGSGEHGSFWSSDEALSDDNPWNTYVHKGLPIGPISNPGRAAIDAALHPADTDWLYFVNAPGGNGALTFTTNEAEHEAAIQEYRDWCAATPDSGC</sequence>
<evidence type="ECO:0000256" key="3">
    <source>
        <dbReference type="ARBA" id="ARBA00022989"/>
    </source>
</evidence>
<evidence type="ECO:0000313" key="9">
    <source>
        <dbReference type="Proteomes" id="UP000285768"/>
    </source>
</evidence>
<evidence type="ECO:0000256" key="1">
    <source>
        <dbReference type="ARBA" id="ARBA00022475"/>
    </source>
</evidence>
<dbReference type="PANTHER" id="PTHR30518">
    <property type="entry name" value="ENDOLYTIC MUREIN TRANSGLYCOSYLASE"/>
    <property type="match status" value="1"/>
</dbReference>
<dbReference type="Proteomes" id="UP000285768">
    <property type="component" value="Chromosome"/>
</dbReference>
<feature type="site" description="Important for catalytic activity" evidence="7">
    <location>
        <position position="238"/>
    </location>
</feature>
<dbReference type="Pfam" id="PF02618">
    <property type="entry name" value="YceG"/>
    <property type="match status" value="1"/>
</dbReference>
<keyword evidence="3 7" id="KW-1133">Transmembrane helix</keyword>
<keyword evidence="2 7" id="KW-0812">Transmembrane</keyword>
<reference evidence="8 9" key="1">
    <citation type="submission" date="2019-01" db="EMBL/GenBank/DDBJ databases">
        <title>Leucobacter muris sp. nov. isolated from the nose of a laboratory mouse.</title>
        <authorList>
            <person name="Benga L."/>
            <person name="Sproeer C."/>
            <person name="Schumann P."/>
            <person name="Verbarg S."/>
            <person name="Bunk B."/>
            <person name="Engelhardt E."/>
            <person name="Benten P.M."/>
            <person name="Sager M."/>
        </authorList>
    </citation>
    <scope>NUCLEOTIDE SEQUENCE [LARGE SCALE GENOMIC DNA]</scope>
    <source>
        <strain evidence="8 9">DSM 101948</strain>
    </source>
</reference>
<dbReference type="InterPro" id="IPR003770">
    <property type="entry name" value="MLTG-like"/>
</dbReference>
<name>A0ABX5QFH6_9MICO</name>
<keyword evidence="1 7" id="KW-1003">Cell membrane</keyword>
<evidence type="ECO:0000256" key="7">
    <source>
        <dbReference type="HAMAP-Rule" id="MF_02065"/>
    </source>
</evidence>
<evidence type="ECO:0000313" key="8">
    <source>
        <dbReference type="EMBL" id="QAB17743.1"/>
    </source>
</evidence>